<dbReference type="AlphaFoldDB" id="A0A5C8NGR6"/>
<evidence type="ECO:0000256" key="1">
    <source>
        <dbReference type="SAM" id="MobiDB-lite"/>
    </source>
</evidence>
<keyword evidence="2" id="KW-0732">Signal</keyword>
<evidence type="ECO:0000256" key="2">
    <source>
        <dbReference type="SAM" id="SignalP"/>
    </source>
</evidence>
<feature type="region of interest" description="Disordered" evidence="1">
    <location>
        <begin position="28"/>
        <end position="51"/>
    </location>
</feature>
<feature type="chain" id="PRO_5039231279" description="Lipoprotein" evidence="2">
    <location>
        <begin position="22"/>
        <end position="282"/>
    </location>
</feature>
<comment type="caution">
    <text evidence="3">The sequence shown here is derived from an EMBL/GenBank/DDBJ whole genome shotgun (WGS) entry which is preliminary data.</text>
</comment>
<keyword evidence="4" id="KW-1185">Reference proteome</keyword>
<evidence type="ECO:0000313" key="3">
    <source>
        <dbReference type="EMBL" id="TXL57820.1"/>
    </source>
</evidence>
<evidence type="ECO:0000313" key="4">
    <source>
        <dbReference type="Proteomes" id="UP000321574"/>
    </source>
</evidence>
<accession>A0A5C8NGR6</accession>
<feature type="signal peptide" evidence="2">
    <location>
        <begin position="1"/>
        <end position="21"/>
    </location>
</feature>
<proteinExistence type="predicted"/>
<dbReference type="EMBL" id="VDUW01000017">
    <property type="protein sequence ID" value="TXL57820.1"/>
    <property type="molecule type" value="Genomic_DNA"/>
</dbReference>
<sequence>MKKKILALFVLILFIFLAACQNEVIQSQNKKETDHSEVEEEEQADAKDDLTKLADEEQVEEEEDFEKLTDEEAQKIIQKNLKATHEIVKKLVQKNQDWYTLNYEDILSQEGQSEEVQEALTKVEKALAKVMTEKALENKALTSEYLYAFTCQCDSFMLPMPADADVQFRMEDQTETTFTATSLIPHTEGPMEVTPGTYTWHFIKEDGVWKYDEITFVSADEEPFDLTFEDVKQIYSYYSDIELLDEVEDGNDTYFIIKTDDFILAVNKHDSRTNYELAEKYQ</sequence>
<reference evidence="3 4" key="1">
    <citation type="submission" date="2019-06" db="EMBL/GenBank/DDBJ databases">
        <title>Cerasibacillus sp. nov., isolated from maize field.</title>
        <authorList>
            <person name="Lin S.-Y."/>
            <person name="Tsai C.-F."/>
            <person name="Young C.-C."/>
        </authorList>
    </citation>
    <scope>NUCLEOTIDE SEQUENCE [LARGE SCALE GENOMIC DNA]</scope>
    <source>
        <strain evidence="3 4">CC-CFT480</strain>
    </source>
</reference>
<organism evidence="3 4">
    <name type="scientific">Cerasibacillus terrae</name>
    <dbReference type="NCBI Taxonomy" id="2498845"/>
    <lineage>
        <taxon>Bacteria</taxon>
        <taxon>Bacillati</taxon>
        <taxon>Bacillota</taxon>
        <taxon>Bacilli</taxon>
        <taxon>Bacillales</taxon>
        <taxon>Bacillaceae</taxon>
        <taxon>Cerasibacillus</taxon>
    </lineage>
</organism>
<dbReference type="RefSeq" id="WP_147670759.1">
    <property type="nucleotide sequence ID" value="NZ_VDUW01000017.1"/>
</dbReference>
<gene>
    <name evidence="3" type="ORF">FHP05_14960</name>
</gene>
<dbReference type="PROSITE" id="PS51257">
    <property type="entry name" value="PROKAR_LIPOPROTEIN"/>
    <property type="match status" value="1"/>
</dbReference>
<name>A0A5C8NGR6_9BACI</name>
<dbReference type="OrthoDB" id="1895190at2"/>
<dbReference type="Proteomes" id="UP000321574">
    <property type="component" value="Unassembled WGS sequence"/>
</dbReference>
<protein>
    <recommendedName>
        <fullName evidence="5">Lipoprotein</fullName>
    </recommendedName>
</protein>
<evidence type="ECO:0008006" key="5">
    <source>
        <dbReference type="Google" id="ProtNLM"/>
    </source>
</evidence>